<evidence type="ECO:0000313" key="1">
    <source>
        <dbReference type="EMBL" id="CUG89796.1"/>
    </source>
</evidence>
<accession>A0A0S4JH15</accession>
<protein>
    <submittedName>
        <fullName evidence="1">Uncharacterized protein</fullName>
    </submittedName>
</protein>
<proteinExistence type="predicted"/>
<keyword evidence="2" id="KW-1185">Reference proteome</keyword>
<dbReference type="VEuPathDB" id="TriTrypDB:BSAL_23455"/>
<gene>
    <name evidence="1" type="ORF">BSAL_23455</name>
</gene>
<dbReference type="AlphaFoldDB" id="A0A0S4JH15"/>
<dbReference type="Proteomes" id="UP000051952">
    <property type="component" value="Unassembled WGS sequence"/>
</dbReference>
<organism evidence="1 2">
    <name type="scientific">Bodo saltans</name>
    <name type="common">Flagellated protozoan</name>
    <dbReference type="NCBI Taxonomy" id="75058"/>
    <lineage>
        <taxon>Eukaryota</taxon>
        <taxon>Discoba</taxon>
        <taxon>Euglenozoa</taxon>
        <taxon>Kinetoplastea</taxon>
        <taxon>Metakinetoplastina</taxon>
        <taxon>Eubodonida</taxon>
        <taxon>Bodonidae</taxon>
        <taxon>Bodo</taxon>
    </lineage>
</organism>
<dbReference type="EMBL" id="CYKH01001771">
    <property type="protein sequence ID" value="CUG89796.1"/>
    <property type="molecule type" value="Genomic_DNA"/>
</dbReference>
<dbReference type="OrthoDB" id="249754at2759"/>
<sequence>MKWIPLHLSKTAEVERQVDEVCKTLGLLCKQKESSSNAAQVAKAKQVLVHSMQDRIKELEQFYLENDLDVRASKIEQCRIKLKKGLAGAGFSHQQQPRADISTTPATFSAATLGGGTPSMFPAEPSSAIGAAPVAPDATPSSTNYSALLNPSTFDLAGAAMRSPPSSTNAPYGTIPNNRLASGLGGAGGGGDETQVLLRVVMSQEDFEELKLRRAAISKFLRGGAAGNIGTR</sequence>
<name>A0A0S4JH15_BODSA</name>
<reference evidence="2" key="1">
    <citation type="submission" date="2015-09" db="EMBL/GenBank/DDBJ databases">
        <authorList>
            <consortium name="Pathogen Informatics"/>
        </authorList>
    </citation>
    <scope>NUCLEOTIDE SEQUENCE [LARGE SCALE GENOMIC DNA]</scope>
    <source>
        <strain evidence="2">Lake Konstanz</strain>
    </source>
</reference>
<evidence type="ECO:0000313" key="2">
    <source>
        <dbReference type="Proteomes" id="UP000051952"/>
    </source>
</evidence>